<comment type="caution">
    <text evidence="9">The sequence shown here is derived from an EMBL/GenBank/DDBJ whole genome shotgun (WGS) entry which is preliminary data.</text>
</comment>
<feature type="transmembrane region" description="Helical" evidence="7">
    <location>
        <begin position="133"/>
        <end position="153"/>
    </location>
</feature>
<feature type="transmembrane region" description="Helical" evidence="7">
    <location>
        <begin position="9"/>
        <end position="30"/>
    </location>
</feature>
<dbReference type="Pfam" id="PF20684">
    <property type="entry name" value="Fung_rhodopsin"/>
    <property type="match status" value="1"/>
</dbReference>
<feature type="transmembrane region" description="Helical" evidence="7">
    <location>
        <begin position="85"/>
        <end position="109"/>
    </location>
</feature>
<evidence type="ECO:0000259" key="8">
    <source>
        <dbReference type="Pfam" id="PF20684"/>
    </source>
</evidence>
<comment type="subcellular location">
    <subcellularLocation>
        <location evidence="1">Membrane</location>
        <topology evidence="1">Multi-pass membrane protein</topology>
    </subcellularLocation>
</comment>
<dbReference type="EMBL" id="JAAMPI010000635">
    <property type="protein sequence ID" value="KAF4629735.1"/>
    <property type="molecule type" value="Genomic_DNA"/>
</dbReference>
<dbReference type="PANTHER" id="PTHR33048:SF157">
    <property type="entry name" value="INTEGRAL MEMBRANE PROTEIN"/>
    <property type="match status" value="1"/>
</dbReference>
<evidence type="ECO:0000256" key="2">
    <source>
        <dbReference type="ARBA" id="ARBA00022692"/>
    </source>
</evidence>
<feature type="domain" description="Rhodopsin" evidence="8">
    <location>
        <begin position="58"/>
        <end position="238"/>
    </location>
</feature>
<proteinExistence type="inferred from homology"/>
<evidence type="ECO:0000313" key="10">
    <source>
        <dbReference type="Proteomes" id="UP000566819"/>
    </source>
</evidence>
<comment type="similarity">
    <text evidence="5">Belongs to the SAT4 family.</text>
</comment>
<sequence>MLDKTARGIGALCGSFLFLTTVTCFLRYLARYRQKVALQLDDALVAGALVYLSLDGLAVLTLGCTKLSALFFYRRIFCTTGTRDIFNMLTMVFITLASCWTVVFVVMTFNLCGHHGINWDVQPGNSAKCSLDFPYFEAVTISDFILDVLILGLPISKIWTLNANNRRKAAISTVFLLALVGLGASTARMVITIHLVVLGRPVDAEDAYQSNTQLAYYIVLEAGFTIVAVNLPSLWYFMAGITPKRVLHSVRSLVSIGSGRGSQDGTSIKGSKTSGTKATRDPRSLKSNSSHSPLVKKSSGTGVESYAMADLPAKTTTVDANGIQVDRNFNRTVEQV</sequence>
<protein>
    <recommendedName>
        <fullName evidence="8">Rhodopsin domain-containing protein</fullName>
    </recommendedName>
</protein>
<dbReference type="GO" id="GO:0016020">
    <property type="term" value="C:membrane"/>
    <property type="evidence" value="ECO:0007669"/>
    <property type="project" value="UniProtKB-SubCell"/>
</dbReference>
<keyword evidence="4 7" id="KW-0472">Membrane</keyword>
<dbReference type="OrthoDB" id="5393606at2759"/>
<reference evidence="9 10" key="1">
    <citation type="submission" date="2020-03" db="EMBL/GenBank/DDBJ databases">
        <title>Draft Genome Sequence of Cudoniella acicularis.</title>
        <authorList>
            <person name="Buettner E."/>
            <person name="Kellner H."/>
        </authorList>
    </citation>
    <scope>NUCLEOTIDE SEQUENCE [LARGE SCALE GENOMIC DNA]</scope>
    <source>
        <strain evidence="9 10">DSM 108380</strain>
    </source>
</reference>
<keyword evidence="10" id="KW-1185">Reference proteome</keyword>
<name>A0A8H4RGN3_9HELO</name>
<gene>
    <name evidence="9" type="ORF">G7Y89_g8416</name>
</gene>
<evidence type="ECO:0000313" key="9">
    <source>
        <dbReference type="EMBL" id="KAF4629735.1"/>
    </source>
</evidence>
<evidence type="ECO:0000256" key="6">
    <source>
        <dbReference type="SAM" id="MobiDB-lite"/>
    </source>
</evidence>
<organism evidence="9 10">
    <name type="scientific">Cudoniella acicularis</name>
    <dbReference type="NCBI Taxonomy" id="354080"/>
    <lineage>
        <taxon>Eukaryota</taxon>
        <taxon>Fungi</taxon>
        <taxon>Dikarya</taxon>
        <taxon>Ascomycota</taxon>
        <taxon>Pezizomycotina</taxon>
        <taxon>Leotiomycetes</taxon>
        <taxon>Helotiales</taxon>
        <taxon>Tricladiaceae</taxon>
        <taxon>Cudoniella</taxon>
    </lineage>
</organism>
<keyword evidence="2 7" id="KW-0812">Transmembrane</keyword>
<dbReference type="Proteomes" id="UP000566819">
    <property type="component" value="Unassembled WGS sequence"/>
</dbReference>
<feature type="transmembrane region" description="Helical" evidence="7">
    <location>
        <begin position="50"/>
        <end position="73"/>
    </location>
</feature>
<evidence type="ECO:0000256" key="7">
    <source>
        <dbReference type="SAM" id="Phobius"/>
    </source>
</evidence>
<evidence type="ECO:0000256" key="5">
    <source>
        <dbReference type="ARBA" id="ARBA00038359"/>
    </source>
</evidence>
<feature type="region of interest" description="Disordered" evidence="6">
    <location>
        <begin position="258"/>
        <end position="300"/>
    </location>
</feature>
<feature type="transmembrane region" description="Helical" evidence="7">
    <location>
        <begin position="216"/>
        <end position="237"/>
    </location>
</feature>
<feature type="compositionally biased region" description="Polar residues" evidence="6">
    <location>
        <begin position="261"/>
        <end position="277"/>
    </location>
</feature>
<keyword evidence="3 7" id="KW-1133">Transmembrane helix</keyword>
<accession>A0A8H4RGN3</accession>
<dbReference type="InterPro" id="IPR052337">
    <property type="entry name" value="SAT4-like"/>
</dbReference>
<dbReference type="InterPro" id="IPR049326">
    <property type="entry name" value="Rhodopsin_dom_fungi"/>
</dbReference>
<evidence type="ECO:0000256" key="1">
    <source>
        <dbReference type="ARBA" id="ARBA00004141"/>
    </source>
</evidence>
<feature type="transmembrane region" description="Helical" evidence="7">
    <location>
        <begin position="174"/>
        <end position="196"/>
    </location>
</feature>
<dbReference type="AlphaFoldDB" id="A0A8H4RGN3"/>
<evidence type="ECO:0000256" key="3">
    <source>
        <dbReference type="ARBA" id="ARBA00022989"/>
    </source>
</evidence>
<feature type="compositionally biased region" description="Polar residues" evidence="6">
    <location>
        <begin position="285"/>
        <end position="300"/>
    </location>
</feature>
<evidence type="ECO:0000256" key="4">
    <source>
        <dbReference type="ARBA" id="ARBA00023136"/>
    </source>
</evidence>
<dbReference type="PANTHER" id="PTHR33048">
    <property type="entry name" value="PTH11-LIKE INTEGRAL MEMBRANE PROTEIN (AFU_ORTHOLOGUE AFUA_5G11245)"/>
    <property type="match status" value="1"/>
</dbReference>